<keyword evidence="2" id="KW-1185">Reference proteome</keyword>
<name>A0A422Q9K1_9TRYP</name>
<proteinExistence type="predicted"/>
<dbReference type="GeneID" id="40314715"/>
<dbReference type="OrthoDB" id="252911at2759"/>
<dbReference type="EMBL" id="MKKU01000033">
    <property type="protein sequence ID" value="RNF26642.1"/>
    <property type="molecule type" value="Genomic_DNA"/>
</dbReference>
<organism evidence="1 2">
    <name type="scientific">Trypanosoma conorhini</name>
    <dbReference type="NCBI Taxonomy" id="83891"/>
    <lineage>
        <taxon>Eukaryota</taxon>
        <taxon>Discoba</taxon>
        <taxon>Euglenozoa</taxon>
        <taxon>Kinetoplastea</taxon>
        <taxon>Metakinetoplastina</taxon>
        <taxon>Trypanosomatida</taxon>
        <taxon>Trypanosomatidae</taxon>
        <taxon>Trypanosoma</taxon>
    </lineage>
</organism>
<dbReference type="AlphaFoldDB" id="A0A422Q9K1"/>
<sequence length="199" mass="20061">MPLAAAGALVRRLGHAPWATPFCRCCFGGGGGGGGTAVLRRLSSLSSAPFCATTAAAAMSVGCGTSVGALCCQRRHQGALHKLLHDHSDPYLQPIEEVDLPQLAAVATAGGGGPQHLLDGLTAATVVLAVQVRAGAATPRDADAAFAVYAAVMCLAPGAASGADGNAGGVSAEAWRSEWEGPLEEFRAVFRRTGDSRIP</sequence>
<comment type="caution">
    <text evidence="1">The sequence shown here is derived from an EMBL/GenBank/DDBJ whole genome shotgun (WGS) entry which is preliminary data.</text>
</comment>
<accession>A0A422Q9K1</accession>
<protein>
    <submittedName>
        <fullName evidence="1">Uncharacterized protein</fullName>
    </submittedName>
</protein>
<dbReference type="RefSeq" id="XP_029231848.1">
    <property type="nucleotide sequence ID" value="XM_029368042.1"/>
</dbReference>
<evidence type="ECO:0000313" key="1">
    <source>
        <dbReference type="EMBL" id="RNF26642.1"/>
    </source>
</evidence>
<gene>
    <name evidence="1" type="ORF">Tco025E_01104</name>
</gene>
<dbReference type="Proteomes" id="UP000284403">
    <property type="component" value="Unassembled WGS sequence"/>
</dbReference>
<evidence type="ECO:0000313" key="2">
    <source>
        <dbReference type="Proteomes" id="UP000284403"/>
    </source>
</evidence>
<reference evidence="1 2" key="1">
    <citation type="journal article" date="2018" name="BMC Genomics">
        <title>Genomic comparison of Trypanosoma conorhini and Trypanosoma rangeli to Trypanosoma cruzi strains of high and low virulence.</title>
        <authorList>
            <person name="Bradwell K.R."/>
            <person name="Koparde V.N."/>
            <person name="Matveyev A.V."/>
            <person name="Serrano M.G."/>
            <person name="Alves J.M."/>
            <person name="Parikh H."/>
            <person name="Huang B."/>
            <person name="Lee V."/>
            <person name="Espinosa-Alvarez O."/>
            <person name="Ortiz P.A."/>
            <person name="Costa-Martins A.G."/>
            <person name="Teixeira M.M."/>
            <person name="Buck G.A."/>
        </authorList>
    </citation>
    <scope>NUCLEOTIDE SEQUENCE [LARGE SCALE GENOMIC DNA]</scope>
    <source>
        <strain evidence="1 2">025E</strain>
    </source>
</reference>